<sequence length="122" mass="14276">MDRRSKPFAKLFNFQKYVGIFCIVIGTPIFLLDTNKGAEMLLLVGLFTLFTASQKLEDERSVNLKTSSLYISFILAYVFKILSSNLYSHHLFPIEMTAINHFMILVFSLSLVIYYFRFYSFR</sequence>
<dbReference type="RefSeq" id="WP_074610395.1">
    <property type="nucleotide sequence ID" value="NZ_FNGY01000007.1"/>
</dbReference>
<name>A0A1H0AUL9_9SPHI</name>
<gene>
    <name evidence="2" type="ORF">SAMN05421820_107205</name>
</gene>
<keyword evidence="3" id="KW-1185">Reference proteome</keyword>
<accession>A0A1H0AUL9</accession>
<dbReference type="AlphaFoldDB" id="A0A1H0AUL9"/>
<reference evidence="3" key="1">
    <citation type="submission" date="2016-10" db="EMBL/GenBank/DDBJ databases">
        <authorList>
            <person name="Varghese N."/>
            <person name="Submissions S."/>
        </authorList>
    </citation>
    <scope>NUCLEOTIDE SEQUENCE [LARGE SCALE GENOMIC DNA]</scope>
    <source>
        <strain evidence="3">DSM 19110</strain>
    </source>
</reference>
<evidence type="ECO:0000313" key="2">
    <source>
        <dbReference type="EMBL" id="SDN37035.1"/>
    </source>
</evidence>
<feature type="transmembrane region" description="Helical" evidence="1">
    <location>
        <begin position="99"/>
        <end position="116"/>
    </location>
</feature>
<keyword evidence="1" id="KW-0812">Transmembrane</keyword>
<evidence type="ECO:0000313" key="3">
    <source>
        <dbReference type="Proteomes" id="UP000183200"/>
    </source>
</evidence>
<feature type="transmembrane region" description="Helical" evidence="1">
    <location>
        <begin position="38"/>
        <end position="56"/>
    </location>
</feature>
<feature type="transmembrane region" description="Helical" evidence="1">
    <location>
        <begin position="68"/>
        <end position="87"/>
    </location>
</feature>
<dbReference type="EMBL" id="FNGY01000007">
    <property type="protein sequence ID" value="SDN37035.1"/>
    <property type="molecule type" value="Genomic_DNA"/>
</dbReference>
<dbReference type="Proteomes" id="UP000183200">
    <property type="component" value="Unassembled WGS sequence"/>
</dbReference>
<organism evidence="2 3">
    <name type="scientific">Pedobacter steynii</name>
    <dbReference type="NCBI Taxonomy" id="430522"/>
    <lineage>
        <taxon>Bacteria</taxon>
        <taxon>Pseudomonadati</taxon>
        <taxon>Bacteroidota</taxon>
        <taxon>Sphingobacteriia</taxon>
        <taxon>Sphingobacteriales</taxon>
        <taxon>Sphingobacteriaceae</taxon>
        <taxon>Pedobacter</taxon>
    </lineage>
</organism>
<keyword evidence="1" id="KW-0472">Membrane</keyword>
<keyword evidence="1" id="KW-1133">Transmembrane helix</keyword>
<evidence type="ECO:0000256" key="1">
    <source>
        <dbReference type="SAM" id="Phobius"/>
    </source>
</evidence>
<dbReference type="OrthoDB" id="677224at2"/>
<feature type="transmembrane region" description="Helical" evidence="1">
    <location>
        <begin position="12"/>
        <end position="32"/>
    </location>
</feature>
<protein>
    <submittedName>
        <fullName evidence="2">Uncharacterized protein</fullName>
    </submittedName>
</protein>
<proteinExistence type="predicted"/>